<gene>
    <name evidence="2" type="ORF">D9756_000172</name>
</gene>
<dbReference type="AlphaFoldDB" id="A0A8H5LN98"/>
<proteinExistence type="predicted"/>
<feature type="compositionally biased region" description="Polar residues" evidence="1">
    <location>
        <begin position="26"/>
        <end position="36"/>
    </location>
</feature>
<protein>
    <submittedName>
        <fullName evidence="2">Uncharacterized protein</fullName>
    </submittedName>
</protein>
<feature type="region of interest" description="Disordered" evidence="1">
    <location>
        <begin position="289"/>
        <end position="311"/>
    </location>
</feature>
<name>A0A8H5LN98_9AGAR</name>
<evidence type="ECO:0000313" key="2">
    <source>
        <dbReference type="EMBL" id="KAF5363472.1"/>
    </source>
</evidence>
<accession>A0A8H5LN98</accession>
<feature type="region of interest" description="Disordered" evidence="1">
    <location>
        <begin position="26"/>
        <end position="60"/>
    </location>
</feature>
<dbReference type="OrthoDB" id="2649950at2759"/>
<organism evidence="2 3">
    <name type="scientific">Leucocoprinus leucothites</name>
    <dbReference type="NCBI Taxonomy" id="201217"/>
    <lineage>
        <taxon>Eukaryota</taxon>
        <taxon>Fungi</taxon>
        <taxon>Dikarya</taxon>
        <taxon>Basidiomycota</taxon>
        <taxon>Agaricomycotina</taxon>
        <taxon>Agaricomycetes</taxon>
        <taxon>Agaricomycetidae</taxon>
        <taxon>Agaricales</taxon>
        <taxon>Agaricineae</taxon>
        <taxon>Agaricaceae</taxon>
        <taxon>Leucocoprinus</taxon>
    </lineage>
</organism>
<evidence type="ECO:0000256" key="1">
    <source>
        <dbReference type="SAM" id="MobiDB-lite"/>
    </source>
</evidence>
<evidence type="ECO:0000313" key="3">
    <source>
        <dbReference type="Proteomes" id="UP000559027"/>
    </source>
</evidence>
<comment type="caution">
    <text evidence="2">The sequence shown here is derived from an EMBL/GenBank/DDBJ whole genome shotgun (WGS) entry which is preliminary data.</text>
</comment>
<dbReference type="Proteomes" id="UP000559027">
    <property type="component" value="Unassembled WGS sequence"/>
</dbReference>
<dbReference type="EMBL" id="JAACJO010000001">
    <property type="protein sequence ID" value="KAF5363472.1"/>
    <property type="molecule type" value="Genomic_DNA"/>
</dbReference>
<feature type="compositionally biased region" description="Acidic residues" evidence="1">
    <location>
        <begin position="485"/>
        <end position="509"/>
    </location>
</feature>
<feature type="region of interest" description="Disordered" evidence="1">
    <location>
        <begin position="455"/>
        <end position="536"/>
    </location>
</feature>
<reference evidence="2 3" key="1">
    <citation type="journal article" date="2020" name="ISME J.">
        <title>Uncovering the hidden diversity of litter-decomposition mechanisms in mushroom-forming fungi.</title>
        <authorList>
            <person name="Floudas D."/>
            <person name="Bentzer J."/>
            <person name="Ahren D."/>
            <person name="Johansson T."/>
            <person name="Persson P."/>
            <person name="Tunlid A."/>
        </authorList>
    </citation>
    <scope>NUCLEOTIDE SEQUENCE [LARGE SCALE GENOMIC DNA]</scope>
    <source>
        <strain evidence="2 3">CBS 146.42</strain>
    </source>
</reference>
<sequence length="650" mass="71998">MLLQQIKTWTAIRTLQSRSRIQRSYMGSLSPITPTDMSADAERVQAAESDSEGSVTWTDASGEGAAKVTKWTGDGCSITAYEIKEEENDRTRASKVAGVHVACLSYRHHIVYINHLPQPDPHPTRPFRAHKTLATNVGALMHKLAYHAPIHTAIASCLPRENMWRPCELDGQLEIPGAASLEPIELLFHNPHDMLGGFSYASYAVQSLGYSSWAEERDKDILREYFKEPSNIVLHSDCPHLAPHIVITPAEETPNDFYIPWNNRTLPQWSGFLMVPPYDLATGRLGPSYCQPAPQESNSQSSGDSTLVDEGPEKGTVVLSKRVFCHSRFHSFVEATANERLILYHVAKALQKHQCKAVAYAASARAPVFRRRYEVPEFLASIEKPFVWMDPAEPLLAGTKHMPGATVLESSCPFVAPHILISSPPPQNPWIPWHNAVNDPQDGRYLTVPSSRVNYINSGEDEGEEPEPRYATSSAASSRFFLGSGDDEEEEDDDVQIEDADYEVEDELEVDHSESPPLSRPSSPGPETPTDDTTFLRGFFSVRRPSFVIDEDDEDDRALALAIAKNAVDEYYHHSASMLRVSLPVIEEEDSPLDGVMEGFSPKPSLMQPVHLAAAVATDEDDDLPPLDGWYLGGPHNVRTRTLVSAVAVA</sequence>
<feature type="compositionally biased region" description="Polar residues" evidence="1">
    <location>
        <begin position="294"/>
        <end position="305"/>
    </location>
</feature>
<keyword evidence="3" id="KW-1185">Reference proteome</keyword>